<keyword evidence="3" id="KW-1185">Reference proteome</keyword>
<accession>A0ABX7B649</accession>
<keyword evidence="1" id="KW-1133">Transmembrane helix</keyword>
<gene>
    <name evidence="2" type="ORF">IGS68_00775</name>
</gene>
<feature type="transmembrane region" description="Helical" evidence="1">
    <location>
        <begin position="6"/>
        <end position="26"/>
    </location>
</feature>
<evidence type="ECO:0000256" key="1">
    <source>
        <dbReference type="SAM" id="Phobius"/>
    </source>
</evidence>
<sequence length="77" mass="8655">MSATVWWVTGSIWVAAMAIMTATVALEPEDFRPAVADACDDAVHTLMTTKDMVELERSKYLIGKLRCRVRTRLEDLP</sequence>
<keyword evidence="1" id="KW-0812">Transmembrane</keyword>
<dbReference type="EMBL" id="CP067420">
    <property type="protein sequence ID" value="QQP89848.1"/>
    <property type="molecule type" value="Genomic_DNA"/>
</dbReference>
<dbReference type="RefSeq" id="WP_201076594.1">
    <property type="nucleotide sequence ID" value="NZ_CP067420.1"/>
</dbReference>
<evidence type="ECO:0000313" key="2">
    <source>
        <dbReference type="EMBL" id="QQP89848.1"/>
    </source>
</evidence>
<keyword evidence="1" id="KW-0472">Membrane</keyword>
<evidence type="ECO:0000313" key="3">
    <source>
        <dbReference type="Proteomes" id="UP000595197"/>
    </source>
</evidence>
<proteinExistence type="predicted"/>
<dbReference type="Proteomes" id="UP000595197">
    <property type="component" value="Chromosome"/>
</dbReference>
<organism evidence="2 3">
    <name type="scientific">Skermanella cutis</name>
    <dbReference type="NCBI Taxonomy" id="2775420"/>
    <lineage>
        <taxon>Bacteria</taxon>
        <taxon>Pseudomonadati</taxon>
        <taxon>Pseudomonadota</taxon>
        <taxon>Alphaproteobacteria</taxon>
        <taxon>Rhodospirillales</taxon>
        <taxon>Azospirillaceae</taxon>
        <taxon>Skermanella</taxon>
    </lineage>
</organism>
<protein>
    <recommendedName>
        <fullName evidence="4">Secreted protein</fullName>
    </recommendedName>
</protein>
<name>A0ABX7B649_9PROT</name>
<reference evidence="2" key="1">
    <citation type="submission" date="2021-02" db="EMBL/GenBank/DDBJ databases">
        <title>Skermanella TT6 skin isolate.</title>
        <authorList>
            <person name="Lee K."/>
            <person name="Ganzorig M."/>
        </authorList>
    </citation>
    <scope>NUCLEOTIDE SEQUENCE</scope>
    <source>
        <strain evidence="2">TT6</strain>
    </source>
</reference>
<evidence type="ECO:0008006" key="4">
    <source>
        <dbReference type="Google" id="ProtNLM"/>
    </source>
</evidence>